<feature type="domain" description="HTH arsR-type" evidence="4">
    <location>
        <begin position="21"/>
        <end position="115"/>
    </location>
</feature>
<dbReference type="InterPro" id="IPR036390">
    <property type="entry name" value="WH_DNA-bd_sf"/>
</dbReference>
<accession>A0A1C3EU70</accession>
<dbReference type="PROSITE" id="PS50987">
    <property type="entry name" value="HTH_ARSR_2"/>
    <property type="match status" value="1"/>
</dbReference>
<dbReference type="EMBL" id="LYDR01000001">
    <property type="protein sequence ID" value="ODA36798.1"/>
    <property type="molecule type" value="Genomic_DNA"/>
</dbReference>
<keyword evidence="2" id="KW-0238">DNA-binding</keyword>
<organism evidence="5 6">
    <name type="scientific">Planctopirus hydrillae</name>
    <dbReference type="NCBI Taxonomy" id="1841610"/>
    <lineage>
        <taxon>Bacteria</taxon>
        <taxon>Pseudomonadati</taxon>
        <taxon>Planctomycetota</taxon>
        <taxon>Planctomycetia</taxon>
        <taxon>Planctomycetales</taxon>
        <taxon>Planctomycetaceae</taxon>
        <taxon>Planctopirus</taxon>
    </lineage>
</organism>
<dbReference type="PANTHER" id="PTHR43132">
    <property type="entry name" value="ARSENICAL RESISTANCE OPERON REPRESSOR ARSR-RELATED"/>
    <property type="match status" value="1"/>
</dbReference>
<dbReference type="InterPro" id="IPR001845">
    <property type="entry name" value="HTH_ArsR_DNA-bd_dom"/>
</dbReference>
<reference evidence="5 6" key="1">
    <citation type="submission" date="2016-05" db="EMBL/GenBank/DDBJ databases">
        <title>Genomic and physiological characterization of Planctopirus sp. isolated from fresh water lake.</title>
        <authorList>
            <person name="Subhash Y."/>
            <person name="Ramana C."/>
        </authorList>
    </citation>
    <scope>NUCLEOTIDE SEQUENCE [LARGE SCALE GENOMIC DNA]</scope>
    <source>
        <strain evidence="5 6">JC280</strain>
    </source>
</reference>
<keyword evidence="3" id="KW-0804">Transcription</keyword>
<dbReference type="GO" id="GO:0003677">
    <property type="term" value="F:DNA binding"/>
    <property type="evidence" value="ECO:0007669"/>
    <property type="project" value="UniProtKB-KW"/>
</dbReference>
<proteinExistence type="predicted"/>
<dbReference type="PANTHER" id="PTHR43132:SF6">
    <property type="entry name" value="HTH-TYPE TRANSCRIPTIONAL REPRESSOR CZRA"/>
    <property type="match status" value="1"/>
</dbReference>
<dbReference type="Pfam" id="PF01022">
    <property type="entry name" value="HTH_5"/>
    <property type="match status" value="1"/>
</dbReference>
<dbReference type="SUPFAM" id="SSF46785">
    <property type="entry name" value="Winged helix' DNA-binding domain"/>
    <property type="match status" value="1"/>
</dbReference>
<evidence type="ECO:0000256" key="2">
    <source>
        <dbReference type="ARBA" id="ARBA00023125"/>
    </source>
</evidence>
<dbReference type="STRING" id="1841610.A6X21_01620"/>
<protein>
    <submittedName>
        <fullName evidence="5">Transcriptional regulator</fullName>
    </submittedName>
</protein>
<evidence type="ECO:0000313" key="5">
    <source>
        <dbReference type="EMBL" id="ODA36798.1"/>
    </source>
</evidence>
<dbReference type="CDD" id="cd00090">
    <property type="entry name" value="HTH_ARSR"/>
    <property type="match status" value="1"/>
</dbReference>
<dbReference type="OrthoDB" id="274095at2"/>
<dbReference type="InterPro" id="IPR051011">
    <property type="entry name" value="Metal_resp_trans_reg"/>
</dbReference>
<dbReference type="Gene3D" id="1.10.10.10">
    <property type="entry name" value="Winged helix-like DNA-binding domain superfamily/Winged helix DNA-binding domain"/>
    <property type="match status" value="1"/>
</dbReference>
<dbReference type="GO" id="GO:0003700">
    <property type="term" value="F:DNA-binding transcription factor activity"/>
    <property type="evidence" value="ECO:0007669"/>
    <property type="project" value="InterPro"/>
</dbReference>
<comment type="caution">
    <text evidence="5">The sequence shown here is derived from an EMBL/GenBank/DDBJ whole genome shotgun (WGS) entry which is preliminary data.</text>
</comment>
<dbReference type="AlphaFoldDB" id="A0A1C3EU70"/>
<evidence type="ECO:0000259" key="4">
    <source>
        <dbReference type="PROSITE" id="PS50987"/>
    </source>
</evidence>
<dbReference type="PRINTS" id="PR00778">
    <property type="entry name" value="HTHARSR"/>
</dbReference>
<dbReference type="InterPro" id="IPR011991">
    <property type="entry name" value="ArsR-like_HTH"/>
</dbReference>
<keyword evidence="6" id="KW-1185">Reference proteome</keyword>
<name>A0A1C3EU70_9PLAN</name>
<evidence type="ECO:0000256" key="1">
    <source>
        <dbReference type="ARBA" id="ARBA00023015"/>
    </source>
</evidence>
<gene>
    <name evidence="5" type="ORF">A6X21_01620</name>
</gene>
<dbReference type="RefSeq" id="WP_068845075.1">
    <property type="nucleotide sequence ID" value="NZ_LYDR01000001.1"/>
</dbReference>
<dbReference type="SMART" id="SM00418">
    <property type="entry name" value="HTH_ARSR"/>
    <property type="match status" value="1"/>
</dbReference>
<dbReference type="NCBIfam" id="NF033788">
    <property type="entry name" value="HTH_metalloreg"/>
    <property type="match status" value="1"/>
</dbReference>
<dbReference type="InterPro" id="IPR036388">
    <property type="entry name" value="WH-like_DNA-bd_sf"/>
</dbReference>
<evidence type="ECO:0000313" key="6">
    <source>
        <dbReference type="Proteomes" id="UP000094828"/>
    </source>
</evidence>
<sequence>MDDAEPVLHEHTHSPRKLPIADVAACQMAADIFRALGDPSRLRMLSLLIHDELCVSEIAEALGDNLSAVSQRLKLLKSERIVGARREGKHIFYRLSDHHVKDLVTNALAHVTEPHEHS</sequence>
<evidence type="ECO:0000256" key="3">
    <source>
        <dbReference type="ARBA" id="ARBA00023163"/>
    </source>
</evidence>
<keyword evidence="1" id="KW-0805">Transcription regulation</keyword>
<dbReference type="Proteomes" id="UP000094828">
    <property type="component" value="Unassembled WGS sequence"/>
</dbReference>